<dbReference type="Gene3D" id="3.40.50.720">
    <property type="entry name" value="NAD(P)-binding Rossmann-like Domain"/>
    <property type="match status" value="2"/>
</dbReference>
<organism evidence="7 8">
    <name type="scientific">Apiosordaria backusii</name>
    <dbReference type="NCBI Taxonomy" id="314023"/>
    <lineage>
        <taxon>Eukaryota</taxon>
        <taxon>Fungi</taxon>
        <taxon>Dikarya</taxon>
        <taxon>Ascomycota</taxon>
        <taxon>Pezizomycotina</taxon>
        <taxon>Sordariomycetes</taxon>
        <taxon>Sordariomycetidae</taxon>
        <taxon>Sordariales</taxon>
        <taxon>Lasiosphaeriaceae</taxon>
        <taxon>Apiosordaria</taxon>
    </lineage>
</organism>
<dbReference type="InterPro" id="IPR013968">
    <property type="entry name" value="PKS_KR"/>
</dbReference>
<feature type="domain" description="Enoyl reductase (ER)" evidence="6">
    <location>
        <begin position="420"/>
        <end position="734"/>
    </location>
</feature>
<dbReference type="Pfam" id="PF13602">
    <property type="entry name" value="ADH_zinc_N_2"/>
    <property type="match status" value="1"/>
</dbReference>
<dbReference type="InterPro" id="IPR036291">
    <property type="entry name" value="NAD(P)-bd_dom_sf"/>
</dbReference>
<evidence type="ECO:0000313" key="8">
    <source>
        <dbReference type="Proteomes" id="UP001172159"/>
    </source>
</evidence>
<evidence type="ECO:0000256" key="3">
    <source>
        <dbReference type="ARBA" id="ARBA00023002"/>
    </source>
</evidence>
<dbReference type="SMART" id="SM00829">
    <property type="entry name" value="PKS_ER"/>
    <property type="match status" value="1"/>
</dbReference>
<dbReference type="Gene3D" id="3.90.180.10">
    <property type="entry name" value="Medium-chain alcohol dehydrogenases, catalytic domain"/>
    <property type="match status" value="1"/>
</dbReference>
<dbReference type="PANTHER" id="PTHR43775:SF18">
    <property type="entry name" value="ENZYME, PUTATIVE (JCVI)-RELATED"/>
    <property type="match status" value="1"/>
</dbReference>
<evidence type="ECO:0000259" key="5">
    <source>
        <dbReference type="SMART" id="SM00822"/>
    </source>
</evidence>
<dbReference type="InterPro" id="IPR057326">
    <property type="entry name" value="KR_dom"/>
</dbReference>
<feature type="compositionally biased region" description="Polar residues" evidence="4">
    <location>
        <begin position="1"/>
        <end position="12"/>
    </location>
</feature>
<keyword evidence="3" id="KW-0560">Oxidoreductase</keyword>
<dbReference type="SUPFAM" id="SSF50129">
    <property type="entry name" value="GroES-like"/>
    <property type="match status" value="1"/>
</dbReference>
<protein>
    <submittedName>
        <fullName evidence="7">KR domain-containing protein</fullName>
    </submittedName>
</protein>
<dbReference type="Proteomes" id="UP001172159">
    <property type="component" value="Unassembled WGS sequence"/>
</dbReference>
<dbReference type="EMBL" id="JAUKTV010000012">
    <property type="protein sequence ID" value="KAK0721191.1"/>
    <property type="molecule type" value="Genomic_DNA"/>
</dbReference>
<name>A0AA40E1X1_9PEZI</name>
<dbReference type="Pfam" id="PF08240">
    <property type="entry name" value="ADH_N"/>
    <property type="match status" value="1"/>
</dbReference>
<dbReference type="GO" id="GO:0016491">
    <property type="term" value="F:oxidoreductase activity"/>
    <property type="evidence" value="ECO:0007669"/>
    <property type="project" value="UniProtKB-KW"/>
</dbReference>
<feature type="domain" description="Ketoreductase" evidence="5">
    <location>
        <begin position="809"/>
        <end position="987"/>
    </location>
</feature>
<evidence type="ECO:0000313" key="7">
    <source>
        <dbReference type="EMBL" id="KAK0721191.1"/>
    </source>
</evidence>
<dbReference type="InterPro" id="IPR011032">
    <property type="entry name" value="GroES-like_sf"/>
</dbReference>
<feature type="region of interest" description="Disordered" evidence="4">
    <location>
        <begin position="1"/>
        <end position="22"/>
    </location>
</feature>
<gene>
    <name evidence="7" type="ORF">B0T21DRAFT_423481</name>
</gene>
<dbReference type="SUPFAM" id="SSF51735">
    <property type="entry name" value="NAD(P)-binding Rossmann-fold domains"/>
    <property type="match status" value="3"/>
</dbReference>
<evidence type="ECO:0000259" key="6">
    <source>
        <dbReference type="SMART" id="SM00829"/>
    </source>
</evidence>
<dbReference type="InterPro" id="IPR050091">
    <property type="entry name" value="PKS_NRPS_Biosynth_Enz"/>
</dbReference>
<dbReference type="GO" id="GO:0004312">
    <property type="term" value="F:fatty acid synthase activity"/>
    <property type="evidence" value="ECO:0007669"/>
    <property type="project" value="TreeGrafter"/>
</dbReference>
<dbReference type="Pfam" id="PF23114">
    <property type="entry name" value="NAD-bd_HRPKS_sdrA"/>
    <property type="match status" value="1"/>
</dbReference>
<dbReference type="SMART" id="SM00822">
    <property type="entry name" value="PKS_KR"/>
    <property type="match status" value="1"/>
</dbReference>
<evidence type="ECO:0000256" key="1">
    <source>
        <dbReference type="ARBA" id="ARBA00022450"/>
    </source>
</evidence>
<evidence type="ECO:0000256" key="4">
    <source>
        <dbReference type="SAM" id="MobiDB-lite"/>
    </source>
</evidence>
<proteinExistence type="predicted"/>
<sequence length="1078" mass="118103">MSLDMKSQSTGSMEMREESGEQGRHCFMKEVYRPDITTIFQLGKRLAFRRYCQKEGRDATQYAIDLVAHKYPLLTVLEVNLDGKDKSSLWLDGFGCPRSSIRATCSGYHFMVADPETLVAVQSQYASRAPRGSEFGLLDMTAGVPNSAGKFDLVIVKGIPEDKRENVKLLNNLCGRAKEGGFVLSVGGMLRYMAPAYGDDRDGRPLGEGVYLRYLRPKATSPRPRITIVRFKDTPALDDLQTVLDVLEKGTGPRWYFNKDTDPGPNDPVLVLDEMATDIMTDIDSKQWAILQSLIQQQNKILWVTVGANLNVTNPNRAAITGLFRSIRSEDPTARLITLDVEDSWTVENTAAAISTCLNRLTDSPSSPAGASDYEFVSREGMIHVARIVPDPDLNYPPRPRTFDILTHDKIVQLGVQTIGDIDSLVWSEAPRTAPPAGNEVEVQVYAAGLNHKDLLVTMGTMPGDQRMLGGEAAGYVVRVGGPNTGFRHGDRVVVFSGGAIANRIITNKARAHRIPDWMSFEQAATLCAVYLTCMHALLGLADLKKGQRILIHNPESGVGIAAFQLAKYAGAEIFAMVCTPGDREYLMYHKGFNLPEDHIFDSRTTEFAEQILQATNGNGVDVVFNTTTNDMLDTFLRTLGDGRTIIELGKRDIHSSSNLPVKPLDRNISFYTVDMSPEQASNEVVAGLMSKMFHLINQGHIRPITPMKIFHFTEAPSALRFLSEGKHISKVVLSVGGIASRPANPSRPLSLYDIASHLVSPITKYLPSLPVPAILTDRNPPPPPQSPRPRITVPFYPSPPNLTLCPKSSYLIVGDLKGITGTLALFLAEHGARHLTIIIQPSNTSDSVSQSIITQLTSLGTNLSLPNCDISSLEQLQSTLSKLPYPIKGVIIQCTIPPHNHDRDFPFELMTHEQYTAAIQPKITGTWNLHNLFPNVDFFVLLRSLSGVLGTKGHAHHAAVNTFLTSFAEYRRGLSMKCYVADLGLSEPAGFTPQREGSQEKNLDNRGQGGVDEVLLRRVFHEALVGGKGRIITGLSKSQLMDKLLRNDARFGGLLAAGGEVRGGCTTRLASGGIGND</sequence>
<keyword evidence="8" id="KW-1185">Reference proteome</keyword>
<dbReference type="AlphaFoldDB" id="A0AA40E1X1"/>
<dbReference type="InterPro" id="IPR013154">
    <property type="entry name" value="ADH-like_N"/>
</dbReference>
<dbReference type="PANTHER" id="PTHR43775">
    <property type="entry name" value="FATTY ACID SYNTHASE"/>
    <property type="match status" value="1"/>
</dbReference>
<dbReference type="Pfam" id="PF08659">
    <property type="entry name" value="KR"/>
    <property type="match status" value="1"/>
</dbReference>
<accession>A0AA40E1X1</accession>
<dbReference type="GO" id="GO:0006633">
    <property type="term" value="P:fatty acid biosynthetic process"/>
    <property type="evidence" value="ECO:0007669"/>
    <property type="project" value="TreeGrafter"/>
</dbReference>
<dbReference type="GO" id="GO:0044550">
    <property type="term" value="P:secondary metabolite biosynthetic process"/>
    <property type="evidence" value="ECO:0007669"/>
    <property type="project" value="TreeGrafter"/>
</dbReference>
<dbReference type="InterPro" id="IPR020843">
    <property type="entry name" value="ER"/>
</dbReference>
<keyword evidence="1" id="KW-0596">Phosphopantetheine</keyword>
<keyword evidence="2" id="KW-0597">Phosphoprotein</keyword>
<reference evidence="7" key="1">
    <citation type="submission" date="2023-06" db="EMBL/GenBank/DDBJ databases">
        <title>Genome-scale phylogeny and comparative genomics of the fungal order Sordariales.</title>
        <authorList>
            <consortium name="Lawrence Berkeley National Laboratory"/>
            <person name="Hensen N."/>
            <person name="Bonometti L."/>
            <person name="Westerberg I."/>
            <person name="Brannstrom I.O."/>
            <person name="Guillou S."/>
            <person name="Cros-Aarteil S."/>
            <person name="Calhoun S."/>
            <person name="Haridas S."/>
            <person name="Kuo A."/>
            <person name="Mondo S."/>
            <person name="Pangilinan J."/>
            <person name="Riley R."/>
            <person name="Labutti K."/>
            <person name="Andreopoulos B."/>
            <person name="Lipzen A."/>
            <person name="Chen C."/>
            <person name="Yanf M."/>
            <person name="Daum C."/>
            <person name="Ng V."/>
            <person name="Clum A."/>
            <person name="Steindorff A."/>
            <person name="Ohm R."/>
            <person name="Martin F."/>
            <person name="Silar P."/>
            <person name="Natvig D."/>
            <person name="Lalanne C."/>
            <person name="Gautier V."/>
            <person name="Ament-Velasquez S.L."/>
            <person name="Kruys A."/>
            <person name="Hutchinson M.I."/>
            <person name="Powell A.J."/>
            <person name="Barry K."/>
            <person name="Miller A.N."/>
            <person name="Grigoriev I.V."/>
            <person name="Debuchy R."/>
            <person name="Gladieux P."/>
            <person name="Thoren M.H."/>
            <person name="Johannesson H."/>
        </authorList>
    </citation>
    <scope>NUCLEOTIDE SEQUENCE</scope>
    <source>
        <strain evidence="7">CBS 540.89</strain>
    </source>
</reference>
<dbReference type="InterPro" id="IPR056501">
    <property type="entry name" value="NAD-bd_HRPKS_sdrA"/>
</dbReference>
<comment type="caution">
    <text evidence="7">The sequence shown here is derived from an EMBL/GenBank/DDBJ whole genome shotgun (WGS) entry which is preliminary data.</text>
</comment>
<dbReference type="CDD" id="cd05195">
    <property type="entry name" value="enoyl_red"/>
    <property type="match status" value="1"/>
</dbReference>
<evidence type="ECO:0000256" key="2">
    <source>
        <dbReference type="ARBA" id="ARBA00022553"/>
    </source>
</evidence>